<dbReference type="GO" id="GO:0005829">
    <property type="term" value="C:cytosol"/>
    <property type="evidence" value="ECO:0007669"/>
    <property type="project" value="UniProtKB-SubCell"/>
</dbReference>
<evidence type="ECO:0000256" key="4">
    <source>
        <dbReference type="ARBA" id="ARBA00022540"/>
    </source>
</evidence>
<dbReference type="VEuPathDB" id="GiardiaDB:GL50803_004838"/>
<evidence type="ECO:0000256" key="3">
    <source>
        <dbReference type="ARBA" id="ARBA00022490"/>
    </source>
</evidence>
<dbReference type="VEuPathDB" id="GiardiaDB:QR46_4604"/>
<evidence type="ECO:0000256" key="10">
    <source>
        <dbReference type="SAM" id="MobiDB-lite"/>
    </source>
</evidence>
<dbReference type="GO" id="GO:0003743">
    <property type="term" value="F:translation initiation factor activity"/>
    <property type="evidence" value="ECO:0007669"/>
    <property type="project" value="UniProtKB-KW"/>
</dbReference>
<dbReference type="AlphaFoldDB" id="V6TMF1"/>
<dbReference type="InterPro" id="IPR000649">
    <property type="entry name" value="IF-2B-related"/>
</dbReference>
<keyword evidence="5" id="KW-0648">Protein biosynthesis</keyword>
<comment type="similarity">
    <text evidence="2 9">Belongs to the eIF-2B alpha/beta/delta subunits family.</text>
</comment>
<evidence type="ECO:0000256" key="8">
    <source>
        <dbReference type="ARBA" id="ARBA00046432"/>
    </source>
</evidence>
<evidence type="ECO:0000256" key="2">
    <source>
        <dbReference type="ARBA" id="ARBA00007251"/>
    </source>
</evidence>
<name>V6TMF1_GIAIN</name>
<accession>V6TMF1</accession>
<dbReference type="Gene3D" id="3.40.50.10470">
    <property type="entry name" value="Translation initiation factor eif-2b, domain 2"/>
    <property type="match status" value="1"/>
</dbReference>
<dbReference type="SUPFAM" id="SSF100950">
    <property type="entry name" value="NagB/RpiA/CoA transferase-like"/>
    <property type="match status" value="1"/>
</dbReference>
<reference evidence="11 12" key="2">
    <citation type="journal article" date="2013" name="Genome Biol. Evol.">
        <title>Genome sequencing of Giardia lamblia genotypes A2 and B isolates (DH and GS) and comparative analysis with the genomes of genotypes A1 and E (WB and Pig).</title>
        <authorList>
            <person name="Adam R.D."/>
            <person name="Dahlstrom E.W."/>
            <person name="Martens C.A."/>
            <person name="Bruno D.P."/>
            <person name="Barbian K.D."/>
            <person name="Ricklefs S.M."/>
            <person name="Hernandez M.M."/>
            <person name="Narla N.P."/>
            <person name="Patel R.B."/>
            <person name="Porcella S.F."/>
            <person name="Nash T.E."/>
        </authorList>
    </citation>
    <scope>NUCLEOTIDE SEQUENCE [LARGE SCALE GENOMIC DNA]</scope>
    <source>
        <strain evidence="11 12">DH</strain>
    </source>
</reference>
<organism evidence="11 12">
    <name type="scientific">Giardia intestinalis</name>
    <name type="common">Giardia lamblia</name>
    <dbReference type="NCBI Taxonomy" id="5741"/>
    <lineage>
        <taxon>Eukaryota</taxon>
        <taxon>Metamonada</taxon>
        <taxon>Diplomonadida</taxon>
        <taxon>Hexamitidae</taxon>
        <taxon>Giardiinae</taxon>
        <taxon>Giardia</taxon>
    </lineage>
</organism>
<dbReference type="Proteomes" id="UP000018320">
    <property type="component" value="Unassembled WGS sequence"/>
</dbReference>
<feature type="compositionally biased region" description="Basic and acidic residues" evidence="10">
    <location>
        <begin position="397"/>
        <end position="416"/>
    </location>
</feature>
<dbReference type="Pfam" id="PF01008">
    <property type="entry name" value="IF-2B"/>
    <property type="match status" value="1"/>
</dbReference>
<evidence type="ECO:0000256" key="1">
    <source>
        <dbReference type="ARBA" id="ARBA00004514"/>
    </source>
</evidence>
<dbReference type="PANTHER" id="PTHR10233:SF14">
    <property type="entry name" value="TRANSLATION INITIATION FACTOR EIF-2B SUBUNIT DELTA"/>
    <property type="match status" value="1"/>
</dbReference>
<feature type="region of interest" description="Disordered" evidence="10">
    <location>
        <begin position="397"/>
        <end position="417"/>
    </location>
</feature>
<comment type="subcellular location">
    <subcellularLocation>
        <location evidence="1">Cytoplasm</location>
        <location evidence="1">Cytosol</location>
    </subcellularLocation>
</comment>
<proteinExistence type="inferred from homology"/>
<evidence type="ECO:0000313" key="12">
    <source>
        <dbReference type="Proteomes" id="UP000018320"/>
    </source>
</evidence>
<evidence type="ECO:0000256" key="6">
    <source>
        <dbReference type="ARBA" id="ARBA00044147"/>
    </source>
</evidence>
<dbReference type="VEuPathDB" id="GiardiaDB:GL50581_672"/>
<dbReference type="InterPro" id="IPR042529">
    <property type="entry name" value="IF_2B-like_C"/>
</dbReference>
<gene>
    <name evidence="11" type="ORF">DHA2_151121</name>
</gene>
<feature type="region of interest" description="Disordered" evidence="10">
    <location>
        <begin position="510"/>
        <end position="529"/>
    </location>
</feature>
<sequence>MILFALVNTDRPYTIHCLSILLDETFVLPQTEASRFKKHLMKYPSKCENPLHLDIDDSSRDARDSGAVNMSLYRKFSPLYISGQADDDFCASFGQHRHPSINFSDQKGKHTSSVESLSSDQIARFEHAIKQPLNILSTDTRCYIDNISDIRESATARAVAFLRAYESQLEALFANYTFSSNHQTPLNTSGVHELHPEIASHQGSVIGSAVPISLGGVLSQLRGNLTMLVTIVSAFYPSVPTTIQFIVQSVMEHCDYLEDQISLMYKDSTSLVESDAHNITPPISNSFASNLTIGPTSTMDVISRLSHNNIDQALYTPLTPSIRYSTTNMAQTLYSMPRSIVKADEWNESCDRPDRQLFLKKITSIPGCCTSEKSCTDQTSSNFNLFNELTDLSDKCKEKEKEREKERERENDKRSSVDVLKTVAISHTEATSESVENMEGQVYGSHNTTTSTMINTASLLLPDSPPIQKGTSDVITLTKICSIPGLPGRVVEPQMITSPPMDMSGDDTGNKMGNQLNPRKAKATAPNDDPATYLFEEGRNGMDDIAQKTPDLCGAALTSAEGVIHNMLDFVKLLYNERIVKASNDIYVELSRRIKQNDCVIVFGKSRIVLKALILAHLRLQAETDSKACFEVICIDASECQCGLDIIKKLSQAGIPCFYGLLTSLPLFIKHATKVIMGAHSVSLNGSIQGRAGASLIANIAKFYRIPLIVGCETYKVTDQIYINALSNNVLQDTGTFTLGQTDKIQIIKPLYDTVDTKLISCIITEYGPISPDSLREQLK</sequence>
<evidence type="ECO:0000313" key="11">
    <source>
        <dbReference type="EMBL" id="ESU39527.1"/>
    </source>
</evidence>
<dbReference type="PANTHER" id="PTHR10233">
    <property type="entry name" value="TRANSLATION INITIATION FACTOR EIF-2B"/>
    <property type="match status" value="1"/>
</dbReference>
<reference evidence="12" key="1">
    <citation type="submission" date="2012-02" db="EMBL/GenBank/DDBJ databases">
        <title>Genome sequencing of Giardia lamblia Genotypes A2 and B isolates (DH and GS) and comparative analysis with the genomes of Genotypes A1 and E (WB and Pig).</title>
        <authorList>
            <person name="Adam R."/>
            <person name="Dahlstrom E."/>
            <person name="Martens C."/>
            <person name="Bruno D."/>
            <person name="Barbian K."/>
            <person name="Porcella S.F."/>
            <person name="Nash T."/>
        </authorList>
    </citation>
    <scope>NUCLEOTIDE SEQUENCE</scope>
    <source>
        <strain evidence="12">DH</strain>
    </source>
</reference>
<evidence type="ECO:0000256" key="9">
    <source>
        <dbReference type="RuleBase" id="RU003814"/>
    </source>
</evidence>
<evidence type="ECO:0000256" key="7">
    <source>
        <dbReference type="ARBA" id="ARBA00044356"/>
    </source>
</evidence>
<dbReference type="InterPro" id="IPR037171">
    <property type="entry name" value="NagB/RpiA_transferase-like"/>
</dbReference>
<comment type="subunit">
    <text evidence="8">Component of the translation initiation factor 2B (eIF2B) complex which is a heterodecamer of two sets of five different subunits: alpha, beta, gamma, delta and epsilon. Subunits alpha, beta and delta comprise a regulatory subcomplex and subunits epsilon and gamma comprise a catalytic subcomplex. Within the complex, the hexameric regulatory complex resides at the center, with the two heterodimeric catalytic subcomplexes bound on opposite sides.</text>
</comment>
<dbReference type="VEuPathDB" id="GiardiaDB:DHA2_151121"/>
<keyword evidence="4 11" id="KW-0396">Initiation factor</keyword>
<protein>
    <recommendedName>
        <fullName evidence="6">Translation initiation factor eIF2B subunit delta</fullName>
    </recommendedName>
    <alternativeName>
        <fullName evidence="7">eIF2B GDP-GTP exchange factor subunit delta</fullName>
    </alternativeName>
</protein>
<evidence type="ECO:0000256" key="5">
    <source>
        <dbReference type="ARBA" id="ARBA00022917"/>
    </source>
</evidence>
<comment type="caution">
    <text evidence="11">The sequence shown here is derived from an EMBL/GenBank/DDBJ whole genome shotgun (WGS) entry which is preliminary data.</text>
</comment>
<dbReference type="EMBL" id="AHGT01000002">
    <property type="protein sequence ID" value="ESU39527.1"/>
    <property type="molecule type" value="Genomic_DNA"/>
</dbReference>
<keyword evidence="3" id="KW-0963">Cytoplasm</keyword>